<dbReference type="InterPro" id="IPR032675">
    <property type="entry name" value="LRR_dom_sf"/>
</dbReference>
<dbReference type="SUPFAM" id="SSF52047">
    <property type="entry name" value="RNI-like"/>
    <property type="match status" value="1"/>
</dbReference>
<dbReference type="Proteomes" id="UP000002051">
    <property type="component" value="Unassembled WGS sequence"/>
</dbReference>
<name>G7L4T5_MEDTR</name>
<evidence type="ECO:0000259" key="5">
    <source>
        <dbReference type="Pfam" id="PF00931"/>
    </source>
</evidence>
<keyword evidence="2" id="KW-0547">Nucleotide-binding</keyword>
<feature type="domain" description="Disease resistance protein At4g27190-like leucine-rich repeats" evidence="6">
    <location>
        <begin position="548"/>
        <end position="654"/>
    </location>
</feature>
<proteinExistence type="inferred from homology"/>
<feature type="domain" description="Disease resistance protein At4g27190-like leucine-rich repeats" evidence="6">
    <location>
        <begin position="829"/>
        <end position="932"/>
    </location>
</feature>
<dbReference type="EnsemblPlants" id="AES81099">
    <property type="protein sequence ID" value="AES81099"/>
    <property type="gene ID" value="MTR_7g088650"/>
</dbReference>
<dbReference type="InterPro" id="IPR027417">
    <property type="entry name" value="P-loop_NTPase"/>
</dbReference>
<dbReference type="Gene3D" id="3.40.50.300">
    <property type="entry name" value="P-loop containing nucleotide triphosphate hydrolases"/>
    <property type="match status" value="1"/>
</dbReference>
<evidence type="ECO:0000256" key="4">
    <source>
        <dbReference type="ARBA" id="ARBA00022840"/>
    </source>
</evidence>
<dbReference type="EMBL" id="CM001223">
    <property type="protein sequence ID" value="AES81099.2"/>
    <property type="molecule type" value="Genomic_DNA"/>
</dbReference>
<evidence type="ECO:0000256" key="1">
    <source>
        <dbReference type="ARBA" id="ARBA00008894"/>
    </source>
</evidence>
<evidence type="ECO:0000256" key="3">
    <source>
        <dbReference type="ARBA" id="ARBA00022821"/>
    </source>
</evidence>
<dbReference type="InterPro" id="IPR042197">
    <property type="entry name" value="Apaf_helical"/>
</dbReference>
<sequence>MRKDKKVLIVLDDVWDILDFECIGLPYLEHEKYCKILLTSRDEKVCKNLGCNVNFQVSVLSEDEAWYLFREMSGGIVDTYDINPIASEVAKECGGLPLAIVTVGRALSNEGKSAWEDALRHLRNFQSSPFSDVGKFVYPSIELSLKFLDSREHKLFLMLCGLYPEDFDIPIESLLCHGFGLGPFKDISASWEARNRVHTLVEDLRRKFLLLDSSVPGCVKMHDIVRNVVISVAFKNAEDKFMVKYTFKSLKEEKLNEINAISLILDDTKELENGLHCPTLKILQVSSKSKEPMFWPELFFQSMSTLKVLSMKNLCIPKLPYLSQASVNLHTLQVEHCDVGDISIIGKELKHLEVLSFAHSNIKELPIEIGNLGSVRLLDLSNCNDLDIISDNILIRLSRLEELYYRIDNFPWKRNEVALNELKKISHQLKVVEIKFRGAESLVKDLDFKNLQKFWVYVDPYTDFQRSLYLDSTLLQVSGIGYQSIGSILMISQLIKKCEILVIRNVKALKNVMPQIHQIVNCFAQVKRMNCDQSELTQVEEGELSMNDKLFSSDWMQKLETILLQNCSSINVVSDTQRYSYILNGQVFPQLKELKISYLNQLTHVWSKAMHCVQGFQNLKTLTISNCDSLRHVFTPAIIRAITNIEKLEIRSCKLMEYLVTTEEDDEGGHINKEEVNIISFEKLDSLTLSGLPSIARVSANSYEIEFPSLRKLVIDDCPKLDTLFLLTAYTKQNNHFVASYSNLDGNGVSDFEENNPRPSNFQFGCTPLCSKLIRQSIKNNKINKAPSVSETKPKIELGGAPLLEDFYVNNCCLQGMDKTRIRCTPVIDGHLLPYLKSLIMKRCEKISVLLSSSSMRCLKHLEKLHILECDDLNEVVSQEESESNGEKIVFPALQHLCLRNLPNLKAFFQGPCNLDFPSLQKVDIEDCPNMELFSRGFSSTPQLEGISMEIESFSSGYIQKNDMNATIQRFKACVELQSSEMLNWTELIDKDMFGYFFEEGTINITRFHRLSMLVPFSEIQILQHVRELNASDCDSLVEVFGSVGEFTKKNDVATHYHLQKMRLEDLARLSDIWKHNITSFQNLAKINVSDCPNLRSLLSHSMARSLVQLQKIVVEDCEMMEDIITMEGESIKGGNKVKTLFPKLELLTLESLPKLKCICSGDYDYDISLCTVEVDKEFNNNDKVQISFPQLKELVLCEVPELKCFCSGAYDYDIMVSSTNECPNMTNLLHGNVIVNTPNLHNLWWEWNWDDIQTLGDLNLTIYYLHNSEKYKVQTHTCTRSSTSKCRRGDTTTQ</sequence>
<dbReference type="SUPFAM" id="SSF52058">
    <property type="entry name" value="L domain-like"/>
    <property type="match status" value="1"/>
</dbReference>
<keyword evidence="4" id="KW-0067">ATP-binding</keyword>
<feature type="domain" description="NB-ARC" evidence="5">
    <location>
        <begin position="3"/>
        <end position="72"/>
    </location>
</feature>
<gene>
    <name evidence="7" type="ordered locus">MTR_7g088650</name>
</gene>
<dbReference type="InterPro" id="IPR002182">
    <property type="entry name" value="NB-ARC"/>
</dbReference>
<dbReference type="Gene3D" id="3.80.10.10">
    <property type="entry name" value="Ribonuclease Inhibitor"/>
    <property type="match status" value="4"/>
</dbReference>
<dbReference type="SUPFAM" id="SSF52540">
    <property type="entry name" value="P-loop containing nucleoside triphosphate hydrolases"/>
    <property type="match status" value="1"/>
</dbReference>
<reference evidence="8" key="3">
    <citation type="submission" date="2015-04" db="UniProtKB">
        <authorList>
            <consortium name="EnsemblPlants"/>
        </authorList>
    </citation>
    <scope>IDENTIFICATION</scope>
    <source>
        <strain evidence="8">cv. Jemalong A17</strain>
    </source>
</reference>
<keyword evidence="9" id="KW-1185">Reference proteome</keyword>
<dbReference type="InterPro" id="IPR057135">
    <property type="entry name" value="At4g27190-like_LRR"/>
</dbReference>
<dbReference type="HOGENOM" id="CLU_000427_3_1_1"/>
<evidence type="ECO:0000259" key="6">
    <source>
        <dbReference type="Pfam" id="PF23247"/>
    </source>
</evidence>
<dbReference type="eggNOG" id="KOG4658">
    <property type="taxonomic scope" value="Eukaryota"/>
</dbReference>
<dbReference type="PANTHER" id="PTHR33463:SF105">
    <property type="entry name" value="AND NB-ARC DOMAIN DISEASE RESISTANCE PROTEIN, PUTATIVE-RELATED"/>
    <property type="match status" value="1"/>
</dbReference>
<dbReference type="Pfam" id="PF00931">
    <property type="entry name" value="NB-ARC"/>
    <property type="match status" value="1"/>
</dbReference>
<accession>A0A0C3WBU8</accession>
<dbReference type="Pfam" id="PF23247">
    <property type="entry name" value="LRR_RPS2"/>
    <property type="match status" value="3"/>
</dbReference>
<reference evidence="7 9" key="2">
    <citation type="journal article" date="2014" name="BMC Genomics">
        <title>An improved genome release (version Mt4.0) for the model legume Medicago truncatula.</title>
        <authorList>
            <person name="Tang H."/>
            <person name="Krishnakumar V."/>
            <person name="Bidwell S."/>
            <person name="Rosen B."/>
            <person name="Chan A."/>
            <person name="Zhou S."/>
            <person name="Gentzbittel L."/>
            <person name="Childs K.L."/>
            <person name="Yandell M."/>
            <person name="Gundlach H."/>
            <person name="Mayer K.F."/>
            <person name="Schwartz D.C."/>
            <person name="Town C.D."/>
        </authorList>
    </citation>
    <scope>GENOME REANNOTATION</scope>
    <source>
        <strain evidence="8 9">cv. Jemalong A17</strain>
    </source>
</reference>
<feature type="domain" description="Disease resistance protein At4g27190-like leucine-rich repeats" evidence="6">
    <location>
        <begin position="1003"/>
        <end position="1119"/>
    </location>
</feature>
<keyword evidence="3" id="KW-0611">Plant defense</keyword>
<comment type="similarity">
    <text evidence="1">Belongs to the disease resistance NB-LRR family.</text>
</comment>
<accession>G7L4T5</accession>
<dbReference type="GO" id="GO:0005524">
    <property type="term" value="F:ATP binding"/>
    <property type="evidence" value="ECO:0007669"/>
    <property type="project" value="UniProtKB-KW"/>
</dbReference>
<dbReference type="PaxDb" id="3880-AES81099"/>
<evidence type="ECO:0000313" key="8">
    <source>
        <dbReference type="EnsemblPlants" id="AES81099"/>
    </source>
</evidence>
<dbReference type="Gene3D" id="1.10.8.430">
    <property type="entry name" value="Helical domain of apoptotic protease-activating factors"/>
    <property type="match status" value="1"/>
</dbReference>
<evidence type="ECO:0000256" key="2">
    <source>
        <dbReference type="ARBA" id="ARBA00022741"/>
    </source>
</evidence>
<dbReference type="PANTHER" id="PTHR33463">
    <property type="entry name" value="NB-ARC DOMAIN-CONTAINING PROTEIN-RELATED"/>
    <property type="match status" value="1"/>
</dbReference>
<evidence type="ECO:0000313" key="9">
    <source>
        <dbReference type="Proteomes" id="UP000002051"/>
    </source>
</evidence>
<dbReference type="GO" id="GO:0043531">
    <property type="term" value="F:ADP binding"/>
    <property type="evidence" value="ECO:0007669"/>
    <property type="project" value="InterPro"/>
</dbReference>
<dbReference type="InterPro" id="IPR050905">
    <property type="entry name" value="Plant_NBS-LRR"/>
</dbReference>
<protein>
    <submittedName>
        <fullName evidence="7">NB-ARC domain disease resistance protein</fullName>
    </submittedName>
</protein>
<dbReference type="GO" id="GO:0006952">
    <property type="term" value="P:defense response"/>
    <property type="evidence" value="ECO:0007669"/>
    <property type="project" value="UniProtKB-KW"/>
</dbReference>
<organism evidence="7 9">
    <name type="scientific">Medicago truncatula</name>
    <name type="common">Barrel medic</name>
    <name type="synonym">Medicago tribuloides</name>
    <dbReference type="NCBI Taxonomy" id="3880"/>
    <lineage>
        <taxon>Eukaryota</taxon>
        <taxon>Viridiplantae</taxon>
        <taxon>Streptophyta</taxon>
        <taxon>Embryophyta</taxon>
        <taxon>Tracheophyta</taxon>
        <taxon>Spermatophyta</taxon>
        <taxon>Magnoliopsida</taxon>
        <taxon>eudicotyledons</taxon>
        <taxon>Gunneridae</taxon>
        <taxon>Pentapetalae</taxon>
        <taxon>rosids</taxon>
        <taxon>fabids</taxon>
        <taxon>Fabales</taxon>
        <taxon>Fabaceae</taxon>
        <taxon>Papilionoideae</taxon>
        <taxon>50 kb inversion clade</taxon>
        <taxon>NPAAA clade</taxon>
        <taxon>Hologalegina</taxon>
        <taxon>IRL clade</taxon>
        <taxon>Trifolieae</taxon>
        <taxon>Medicago</taxon>
    </lineage>
</organism>
<reference evidence="7 9" key="1">
    <citation type="journal article" date="2011" name="Nature">
        <title>The Medicago genome provides insight into the evolution of rhizobial symbioses.</title>
        <authorList>
            <person name="Young N.D."/>
            <person name="Debelle F."/>
            <person name="Oldroyd G.E."/>
            <person name="Geurts R."/>
            <person name="Cannon S.B."/>
            <person name="Udvardi M.K."/>
            <person name="Benedito V.A."/>
            <person name="Mayer K.F."/>
            <person name="Gouzy J."/>
            <person name="Schoof H."/>
            <person name="Van de Peer Y."/>
            <person name="Proost S."/>
            <person name="Cook D.R."/>
            <person name="Meyers B.C."/>
            <person name="Spannagl M."/>
            <person name="Cheung F."/>
            <person name="De Mita S."/>
            <person name="Krishnakumar V."/>
            <person name="Gundlach H."/>
            <person name="Zhou S."/>
            <person name="Mudge J."/>
            <person name="Bharti A.K."/>
            <person name="Murray J.D."/>
            <person name="Naoumkina M.A."/>
            <person name="Rosen B."/>
            <person name="Silverstein K.A."/>
            <person name="Tang H."/>
            <person name="Rombauts S."/>
            <person name="Zhao P.X."/>
            <person name="Zhou P."/>
            <person name="Barbe V."/>
            <person name="Bardou P."/>
            <person name="Bechner M."/>
            <person name="Bellec A."/>
            <person name="Berger A."/>
            <person name="Berges H."/>
            <person name="Bidwell S."/>
            <person name="Bisseling T."/>
            <person name="Choisne N."/>
            <person name="Couloux A."/>
            <person name="Denny R."/>
            <person name="Deshpande S."/>
            <person name="Dai X."/>
            <person name="Doyle J.J."/>
            <person name="Dudez A.M."/>
            <person name="Farmer A.D."/>
            <person name="Fouteau S."/>
            <person name="Franken C."/>
            <person name="Gibelin C."/>
            <person name="Gish J."/>
            <person name="Goldstein S."/>
            <person name="Gonzalez A.J."/>
            <person name="Green P.J."/>
            <person name="Hallab A."/>
            <person name="Hartog M."/>
            <person name="Hua A."/>
            <person name="Humphray S.J."/>
            <person name="Jeong D.H."/>
            <person name="Jing Y."/>
            <person name="Jocker A."/>
            <person name="Kenton S.M."/>
            <person name="Kim D.J."/>
            <person name="Klee K."/>
            <person name="Lai H."/>
            <person name="Lang C."/>
            <person name="Lin S."/>
            <person name="Macmil S.L."/>
            <person name="Magdelenat G."/>
            <person name="Matthews L."/>
            <person name="McCorrison J."/>
            <person name="Monaghan E.L."/>
            <person name="Mun J.H."/>
            <person name="Najar F.Z."/>
            <person name="Nicholson C."/>
            <person name="Noirot C."/>
            <person name="O'Bleness M."/>
            <person name="Paule C.R."/>
            <person name="Poulain J."/>
            <person name="Prion F."/>
            <person name="Qin B."/>
            <person name="Qu C."/>
            <person name="Retzel E.F."/>
            <person name="Riddle C."/>
            <person name="Sallet E."/>
            <person name="Samain S."/>
            <person name="Samson N."/>
            <person name="Sanders I."/>
            <person name="Saurat O."/>
            <person name="Scarpelli C."/>
            <person name="Schiex T."/>
            <person name="Segurens B."/>
            <person name="Severin A.J."/>
            <person name="Sherrier D.J."/>
            <person name="Shi R."/>
            <person name="Sims S."/>
            <person name="Singer S.R."/>
            <person name="Sinharoy S."/>
            <person name="Sterck L."/>
            <person name="Viollet A."/>
            <person name="Wang B.B."/>
            <person name="Wang K."/>
            <person name="Wang M."/>
            <person name="Wang X."/>
            <person name="Warfsmann J."/>
            <person name="Weissenbach J."/>
            <person name="White D.D."/>
            <person name="White J.D."/>
            <person name="Wiley G.B."/>
            <person name="Wincker P."/>
            <person name="Xing Y."/>
            <person name="Yang L."/>
            <person name="Yao Z."/>
            <person name="Ying F."/>
            <person name="Zhai J."/>
            <person name="Zhou L."/>
            <person name="Zuber A."/>
            <person name="Denarie J."/>
            <person name="Dixon R.A."/>
            <person name="May G.D."/>
            <person name="Schwartz D.C."/>
            <person name="Rogers J."/>
            <person name="Quetier F."/>
            <person name="Town C.D."/>
            <person name="Roe B.A."/>
        </authorList>
    </citation>
    <scope>NUCLEOTIDE SEQUENCE [LARGE SCALE GENOMIC DNA]</scope>
    <source>
        <strain evidence="7">A17</strain>
        <strain evidence="8 9">cv. Jemalong A17</strain>
    </source>
</reference>
<dbReference type="PRINTS" id="PR00364">
    <property type="entry name" value="DISEASERSIST"/>
</dbReference>
<evidence type="ECO:0000313" key="7">
    <source>
        <dbReference type="EMBL" id="AES81099.2"/>
    </source>
</evidence>